<evidence type="ECO:0000313" key="1">
    <source>
        <dbReference type="EMBL" id="PYI69920.1"/>
    </source>
</evidence>
<gene>
    <name evidence="1" type="ORF">CVV68_01420</name>
</gene>
<dbReference type="OrthoDB" id="5422561at2"/>
<organism evidence="1 2">
    <name type="scientific">Arthrobacter livingstonensis</name>
    <dbReference type="NCBI Taxonomy" id="670078"/>
    <lineage>
        <taxon>Bacteria</taxon>
        <taxon>Bacillati</taxon>
        <taxon>Actinomycetota</taxon>
        <taxon>Actinomycetes</taxon>
        <taxon>Micrococcales</taxon>
        <taxon>Micrococcaceae</taxon>
        <taxon>Arthrobacter</taxon>
    </lineage>
</organism>
<proteinExistence type="predicted"/>
<sequence length="72" mass="7708">MTGDEAVAGVLAGTDSYDSLGEQEQAIVREQWADSMTALRDGLNYEEEITAAGDSYSEIDDDGNLVVHQARG</sequence>
<keyword evidence="2" id="KW-1185">Reference proteome</keyword>
<name>A0A2V5LPD8_9MICC</name>
<dbReference type="AlphaFoldDB" id="A0A2V5LPD8"/>
<dbReference type="EMBL" id="QJVD01000001">
    <property type="protein sequence ID" value="PYI69920.1"/>
    <property type="molecule type" value="Genomic_DNA"/>
</dbReference>
<evidence type="ECO:0000313" key="2">
    <source>
        <dbReference type="Proteomes" id="UP000247832"/>
    </source>
</evidence>
<protein>
    <submittedName>
        <fullName evidence="1">Uncharacterized protein</fullName>
    </submittedName>
</protein>
<dbReference type="Proteomes" id="UP000247832">
    <property type="component" value="Unassembled WGS sequence"/>
</dbReference>
<comment type="caution">
    <text evidence="1">The sequence shown here is derived from an EMBL/GenBank/DDBJ whole genome shotgun (WGS) entry which is preliminary data.</text>
</comment>
<reference evidence="1 2" key="1">
    <citation type="submission" date="2018-05" db="EMBL/GenBank/DDBJ databases">
        <title>Genetic diversity of glacier-inhabiting Cryobacterium bacteria in China and description of Cryobacterium mengkeensis sp. nov. and Arthrobacter glacialis sp. nov.</title>
        <authorList>
            <person name="Liu Q."/>
            <person name="Xin Y.-H."/>
        </authorList>
    </citation>
    <scope>NUCLEOTIDE SEQUENCE [LARGE SCALE GENOMIC DNA]</scope>
    <source>
        <strain evidence="1 2">LI2</strain>
    </source>
</reference>
<accession>A0A2V5LPD8</accession>